<keyword evidence="11" id="KW-1185">Reference proteome</keyword>
<dbReference type="EMBL" id="WNKU01000007">
    <property type="protein sequence ID" value="MTV48903.1"/>
    <property type="molecule type" value="Genomic_DNA"/>
</dbReference>
<dbReference type="InterPro" id="IPR015422">
    <property type="entry name" value="PyrdxlP-dep_Trfase_small"/>
</dbReference>
<keyword evidence="6" id="KW-0486">Methionine biosynthesis</keyword>
<keyword evidence="5 8" id="KW-0663">Pyridoxal phosphate</keyword>
<dbReference type="PIRSF" id="PIRSF001434">
    <property type="entry name" value="CGS"/>
    <property type="match status" value="1"/>
</dbReference>
<dbReference type="FunFam" id="3.40.640.10:FF:000009">
    <property type="entry name" value="Cystathionine gamma-synthase homolog"/>
    <property type="match status" value="1"/>
</dbReference>
<proteinExistence type="inferred from homology"/>
<protein>
    <recommendedName>
        <fullName evidence="3">cysteine-S-conjugate beta-lyase</fullName>
        <ecNumber evidence="3">4.4.1.13</ecNumber>
    </recommendedName>
</protein>
<dbReference type="Pfam" id="PF01053">
    <property type="entry name" value="Cys_Met_Meta_PP"/>
    <property type="match status" value="1"/>
</dbReference>
<evidence type="ECO:0000313" key="11">
    <source>
        <dbReference type="Proteomes" id="UP000430670"/>
    </source>
</evidence>
<dbReference type="InterPro" id="IPR015421">
    <property type="entry name" value="PyrdxlP-dep_Trfase_major"/>
</dbReference>
<evidence type="ECO:0000256" key="6">
    <source>
        <dbReference type="ARBA" id="ARBA00023167"/>
    </source>
</evidence>
<dbReference type="FunFam" id="3.90.1150.10:FF:000033">
    <property type="entry name" value="Cystathionine gamma-synthase"/>
    <property type="match status" value="1"/>
</dbReference>
<dbReference type="GO" id="GO:0005737">
    <property type="term" value="C:cytoplasm"/>
    <property type="evidence" value="ECO:0007669"/>
    <property type="project" value="TreeGrafter"/>
</dbReference>
<dbReference type="PANTHER" id="PTHR11808">
    <property type="entry name" value="TRANS-SULFURATION ENZYME FAMILY MEMBER"/>
    <property type="match status" value="1"/>
</dbReference>
<dbReference type="AlphaFoldDB" id="A0A6I3SJ89"/>
<dbReference type="GO" id="GO:0047804">
    <property type="term" value="F:cysteine-S-conjugate beta-lyase activity"/>
    <property type="evidence" value="ECO:0007669"/>
    <property type="project" value="UniProtKB-EC"/>
</dbReference>
<organism evidence="10 11">
    <name type="scientific">Heliobacterium mobile</name>
    <name type="common">Heliobacillus mobilis</name>
    <dbReference type="NCBI Taxonomy" id="28064"/>
    <lineage>
        <taxon>Bacteria</taxon>
        <taxon>Bacillati</taxon>
        <taxon>Bacillota</taxon>
        <taxon>Clostridia</taxon>
        <taxon>Eubacteriales</taxon>
        <taxon>Heliobacteriaceae</taxon>
        <taxon>Heliobacterium</taxon>
    </lineage>
</organism>
<name>A0A6I3SJ89_HELMO</name>
<evidence type="ECO:0000256" key="4">
    <source>
        <dbReference type="ARBA" id="ARBA00022605"/>
    </source>
</evidence>
<evidence type="ECO:0000256" key="8">
    <source>
        <dbReference type="PIRSR" id="PIRSR001434-2"/>
    </source>
</evidence>
<accession>A0A6I3SJ89</accession>
<keyword evidence="4" id="KW-0028">Amino-acid biosynthesis</keyword>
<sequence length="381" mass="40926">MKLHPSTLVVHSGVEPEEHTGASSVPIFMGSTFHQKDIDTPQPFDYSRSGNPTRQAVEETIALLEGGTRGFAFASGIAAMSTCLGLFGAGDHLIATRDIYGGTYRLLDKVWSNFGVETTFVDATDIEAIRSAARPNTRGLVLETPSNPTLSITDLRACASLAKERGWLTIVDNTFMTPCLQKPLELGIDIVVHSATKFLGGHSDLIAGAIVVKDDKLGKRIGFLQNAFGAILSPHDSWLLLRGIKTLAVRMEVSQRGAAQVAEYLSGHPKVKRVYYPGLSSHRGQEIHRQQAKGAGAVLSFDLGGKDEVKKLFAHIKLPLVAVSLGGVESILSYPATMSHAAMEPAEREKRGIGPGLVRLSVGLENPDDLKADLEEALKAL</sequence>
<keyword evidence="7" id="KW-0456">Lyase</keyword>
<dbReference type="InterPro" id="IPR000277">
    <property type="entry name" value="Cys/Met-Metab_PyrdxlP-dep_enz"/>
</dbReference>
<reference evidence="10 11" key="1">
    <citation type="submission" date="2019-11" db="EMBL/GenBank/DDBJ databases">
        <title>Whole-genome sequence of a the green, strictly anaerobic photosynthetic bacterium Heliobacillus mobilis DSM 6151.</title>
        <authorList>
            <person name="Kyndt J.A."/>
            <person name="Meyer T.E."/>
        </authorList>
    </citation>
    <scope>NUCLEOTIDE SEQUENCE [LARGE SCALE GENOMIC DNA]</scope>
    <source>
        <strain evidence="10 11">DSM 6151</strain>
    </source>
</reference>
<evidence type="ECO:0000256" key="2">
    <source>
        <dbReference type="ARBA" id="ARBA00009077"/>
    </source>
</evidence>
<evidence type="ECO:0000256" key="7">
    <source>
        <dbReference type="ARBA" id="ARBA00023239"/>
    </source>
</evidence>
<comment type="cofactor">
    <cofactor evidence="1 9">
        <name>pyridoxal 5'-phosphate</name>
        <dbReference type="ChEBI" id="CHEBI:597326"/>
    </cofactor>
</comment>
<evidence type="ECO:0000256" key="1">
    <source>
        <dbReference type="ARBA" id="ARBA00001933"/>
    </source>
</evidence>
<dbReference type="GO" id="GO:0030170">
    <property type="term" value="F:pyridoxal phosphate binding"/>
    <property type="evidence" value="ECO:0007669"/>
    <property type="project" value="InterPro"/>
</dbReference>
<dbReference type="EC" id="4.4.1.13" evidence="3"/>
<evidence type="ECO:0000256" key="3">
    <source>
        <dbReference type="ARBA" id="ARBA00012224"/>
    </source>
</evidence>
<dbReference type="Proteomes" id="UP000430670">
    <property type="component" value="Unassembled WGS sequence"/>
</dbReference>
<comment type="similarity">
    <text evidence="2 9">Belongs to the trans-sulfuration enzymes family.</text>
</comment>
<dbReference type="GO" id="GO:0019346">
    <property type="term" value="P:transsulfuration"/>
    <property type="evidence" value="ECO:0007669"/>
    <property type="project" value="InterPro"/>
</dbReference>
<dbReference type="InterPro" id="IPR054542">
    <property type="entry name" value="Cys_met_metab_PP"/>
</dbReference>
<dbReference type="PANTHER" id="PTHR11808:SF50">
    <property type="entry name" value="CYSTATHIONINE BETA-LYASE"/>
    <property type="match status" value="1"/>
</dbReference>
<evidence type="ECO:0000313" key="10">
    <source>
        <dbReference type="EMBL" id="MTV48903.1"/>
    </source>
</evidence>
<evidence type="ECO:0000256" key="9">
    <source>
        <dbReference type="RuleBase" id="RU362118"/>
    </source>
</evidence>
<dbReference type="PROSITE" id="PS00868">
    <property type="entry name" value="CYS_MET_METAB_PP"/>
    <property type="match status" value="1"/>
</dbReference>
<keyword evidence="10" id="KW-0808">Transferase</keyword>
<dbReference type="InterPro" id="IPR015424">
    <property type="entry name" value="PyrdxlP-dep_Trfase"/>
</dbReference>
<dbReference type="SUPFAM" id="SSF53383">
    <property type="entry name" value="PLP-dependent transferases"/>
    <property type="match status" value="1"/>
</dbReference>
<comment type="caution">
    <text evidence="10">The sequence shown here is derived from an EMBL/GenBank/DDBJ whole genome shotgun (WGS) entry which is preliminary data.</text>
</comment>
<dbReference type="OrthoDB" id="9780685at2"/>
<dbReference type="RefSeq" id="WP_155476008.1">
    <property type="nucleotide sequence ID" value="NZ_WNKU01000007.1"/>
</dbReference>
<gene>
    <name evidence="10" type="ORF">GJ688_07895</name>
</gene>
<dbReference type="Gene3D" id="3.90.1150.10">
    <property type="entry name" value="Aspartate Aminotransferase, domain 1"/>
    <property type="match status" value="1"/>
</dbReference>
<dbReference type="Gene3D" id="3.40.640.10">
    <property type="entry name" value="Type I PLP-dependent aspartate aminotransferase-like (Major domain)"/>
    <property type="match status" value="1"/>
</dbReference>
<feature type="modified residue" description="N6-(pyridoxal phosphate)lysine" evidence="8">
    <location>
        <position position="197"/>
    </location>
</feature>
<evidence type="ECO:0000256" key="5">
    <source>
        <dbReference type="ARBA" id="ARBA00022898"/>
    </source>
</evidence>
<dbReference type="CDD" id="cd00614">
    <property type="entry name" value="CGS_like"/>
    <property type="match status" value="1"/>
</dbReference>
<dbReference type="GO" id="GO:0016740">
    <property type="term" value="F:transferase activity"/>
    <property type="evidence" value="ECO:0007669"/>
    <property type="project" value="UniProtKB-KW"/>
</dbReference>
<dbReference type="GO" id="GO:0009086">
    <property type="term" value="P:methionine biosynthetic process"/>
    <property type="evidence" value="ECO:0007669"/>
    <property type="project" value="UniProtKB-KW"/>
</dbReference>